<feature type="transmembrane region" description="Helical" evidence="5">
    <location>
        <begin position="6"/>
        <end position="34"/>
    </location>
</feature>
<protein>
    <recommendedName>
        <fullName evidence="7">Protein AaeX</fullName>
    </recommendedName>
</protein>
<name>A0A5B8RCH8_9ZZZZ</name>
<organism evidence="6">
    <name type="scientific">uncultured organism</name>
    <dbReference type="NCBI Taxonomy" id="155900"/>
    <lineage>
        <taxon>unclassified sequences</taxon>
        <taxon>environmental samples</taxon>
    </lineage>
</organism>
<gene>
    <name evidence="6" type="ORF">KBTEX_01431</name>
</gene>
<proteinExistence type="predicted"/>
<keyword evidence="4 5" id="KW-0472">Membrane</keyword>
<evidence type="ECO:0000256" key="1">
    <source>
        <dbReference type="ARBA" id="ARBA00022475"/>
    </source>
</evidence>
<accession>A0A5B8RCH8</accession>
<keyword evidence="1" id="KW-1003">Cell membrane</keyword>
<sequence length="72" mass="7483">MGLREIAIGGIFISPLLVYLLLGVIVTVCLRLLLHRLAGHGAPWQEAWFDAALFVIATAAVAYLGAPAPGGG</sequence>
<evidence type="ECO:0000256" key="5">
    <source>
        <dbReference type="SAM" id="Phobius"/>
    </source>
</evidence>
<reference evidence="6" key="1">
    <citation type="submission" date="2019-06" db="EMBL/GenBank/DDBJ databases">
        <authorList>
            <person name="Murdoch R.W."/>
            <person name="Fathepure B."/>
        </authorList>
    </citation>
    <scope>NUCLEOTIDE SEQUENCE</scope>
</reference>
<dbReference type="InterPro" id="IPR012451">
    <property type="entry name" value="DUF1656"/>
</dbReference>
<feature type="transmembrane region" description="Helical" evidence="5">
    <location>
        <begin position="46"/>
        <end position="66"/>
    </location>
</feature>
<evidence type="ECO:0000256" key="3">
    <source>
        <dbReference type="ARBA" id="ARBA00022989"/>
    </source>
</evidence>
<keyword evidence="3 5" id="KW-1133">Transmembrane helix</keyword>
<evidence type="ECO:0000256" key="2">
    <source>
        <dbReference type="ARBA" id="ARBA00022692"/>
    </source>
</evidence>
<dbReference type="Pfam" id="PF07869">
    <property type="entry name" value="DUF1656"/>
    <property type="match status" value="1"/>
</dbReference>
<keyword evidence="2 5" id="KW-0812">Transmembrane</keyword>
<dbReference type="AlphaFoldDB" id="A0A5B8RCH8"/>
<evidence type="ECO:0008006" key="7">
    <source>
        <dbReference type="Google" id="ProtNLM"/>
    </source>
</evidence>
<dbReference type="EMBL" id="MN079095">
    <property type="protein sequence ID" value="QEA05112.1"/>
    <property type="molecule type" value="Genomic_DNA"/>
</dbReference>
<evidence type="ECO:0000313" key="6">
    <source>
        <dbReference type="EMBL" id="QEA05112.1"/>
    </source>
</evidence>
<evidence type="ECO:0000256" key="4">
    <source>
        <dbReference type="ARBA" id="ARBA00023136"/>
    </source>
</evidence>